<evidence type="ECO:0000256" key="1">
    <source>
        <dbReference type="ARBA" id="ARBA00022612"/>
    </source>
</evidence>
<dbReference type="PANTHER" id="PTHR37813:SF1">
    <property type="entry name" value="FELS-2 PROPHAGE PROTEIN"/>
    <property type="match status" value="1"/>
</dbReference>
<feature type="transmembrane region" description="Helical" evidence="3">
    <location>
        <begin position="450"/>
        <end position="477"/>
    </location>
</feature>
<evidence type="ECO:0000256" key="3">
    <source>
        <dbReference type="SAM" id="Phobius"/>
    </source>
</evidence>
<dbReference type="AlphaFoldDB" id="A0A256GF71"/>
<protein>
    <submittedName>
        <fullName evidence="5">Phage tail tape measure protein, TP901 family, core region</fullName>
    </submittedName>
</protein>
<feature type="compositionally biased region" description="Polar residues" evidence="2">
    <location>
        <begin position="847"/>
        <end position="857"/>
    </location>
</feature>
<accession>A0A256GF71</accession>
<reference evidence="5 6" key="1">
    <citation type="submission" date="2017-07" db="EMBL/GenBank/DDBJ databases">
        <title>Phylogenetic study on the rhizospheric bacterium Ochrobactrum sp. A44.</title>
        <authorList>
            <person name="Krzyzanowska D.M."/>
            <person name="Ossowicki A."/>
            <person name="Rajewska M."/>
            <person name="Maciag T."/>
            <person name="Kaczynski Z."/>
            <person name="Czerwicka M."/>
            <person name="Jafra S."/>
        </authorList>
    </citation>
    <scope>NUCLEOTIDE SEQUENCE [LARGE SCALE GENOMIC DNA]</scope>
    <source>
        <strain evidence="5 6">CCUG 30717</strain>
    </source>
</reference>
<feature type="transmembrane region" description="Helical" evidence="3">
    <location>
        <begin position="420"/>
        <end position="444"/>
    </location>
</feature>
<feature type="region of interest" description="Disordered" evidence="2">
    <location>
        <begin position="793"/>
        <end position="816"/>
    </location>
</feature>
<comment type="caution">
    <text evidence="5">The sequence shown here is derived from an EMBL/GenBank/DDBJ whole genome shotgun (WGS) entry which is preliminary data.</text>
</comment>
<keyword evidence="6" id="KW-1185">Reference proteome</keyword>
<name>A0A256GF71_9HYPH</name>
<dbReference type="Proteomes" id="UP000216188">
    <property type="component" value="Unassembled WGS sequence"/>
</dbReference>
<evidence type="ECO:0000313" key="5">
    <source>
        <dbReference type="EMBL" id="OYR25784.1"/>
    </source>
</evidence>
<evidence type="ECO:0000256" key="2">
    <source>
        <dbReference type="SAM" id="MobiDB-lite"/>
    </source>
</evidence>
<keyword evidence="3" id="KW-1133">Transmembrane helix</keyword>
<dbReference type="InterPro" id="IPR010090">
    <property type="entry name" value="Phage_tape_meas"/>
</dbReference>
<keyword evidence="1" id="KW-1188">Viral release from host cell</keyword>
<keyword evidence="3" id="KW-0472">Membrane</keyword>
<evidence type="ECO:0000313" key="6">
    <source>
        <dbReference type="Proteomes" id="UP000216188"/>
    </source>
</evidence>
<feature type="domain" description="Phage tail tape measure protein" evidence="4">
    <location>
        <begin position="93"/>
        <end position="288"/>
    </location>
</feature>
<feature type="compositionally biased region" description="Polar residues" evidence="2">
    <location>
        <begin position="802"/>
        <end position="816"/>
    </location>
</feature>
<proteinExistence type="predicted"/>
<sequence>MASKSMALDVLVRLRDQLSSPMRRLTGNLQKLTGFARRIGILGTAVAAISFMGPVQEAAAFQQQLLDIAGTAELSGKAAFDFAAKAKVEYEELALVIGQASETIAAGAGQMIAAGVDQKLIDATIGDIGRAATAANAEFSDMAGVGTAMLNNLKLPADQMRDSLGALVIAGKEGSFELKDMAQHFPRLTSQVAKFGVKGREAVNFLGSALQIAMKGTSDPSIAANNLSNFLSKALSERTIKNFAGMGVDIQAVMLDAASKGINPLEAMLQKVGKLTGVGEEQIGKYMKAAEKNGLKGAEALAYVRQQLEAIGAASKVSELFSDQQVLDFIVPFMANVQEYKDIKEKVAAATGAAIDTDFETQMAGMNRQLTILNEIGTQSIREVGFAFGEWLPTINEWLLAGIRWVRQIDQATGGWMKTLLTGTGGVVLLVTALGALGLVLPIIGAGLGAIGALIGVILSPLGIVIGLLAGAGVLIAKNWDKVAPRLMKFWDGLKDRASKAWEGTKRLWGQAQPYLSRVWSRVSDGAVRAWNYVADAAPRAWSRISNGARSIFANINFDSLKVGSLKVLEGVFNGLQTAWTALKDIGKGIEPSLAPIGESLKRTFGHMGDTWNNLKDLGSALGTLASNLMQLVGFDTSKMSGFARTMGEWLGKLELLKFTGLEKIWQGISALTKGLAELANWAAGKQEMPDWARIFPETATFVVSSLASGVEKLWGFLKMPIELPVLAWDALAAGFEPVYNKIKGWLDGIVSAVNAVKQAILGVPADMKDFNGQITGKDARGALNGNLVVPPLPELPRPTPANGNNPDQRASLSTPTRLAAVAGPAQSINVGGDIRIKVDGPGRLASATSDNKNVGLTTDRGRVIGRA</sequence>
<evidence type="ECO:0000259" key="4">
    <source>
        <dbReference type="Pfam" id="PF10145"/>
    </source>
</evidence>
<organism evidence="5 6">
    <name type="scientific">Brucella pseudogrignonensis</name>
    <dbReference type="NCBI Taxonomy" id="419475"/>
    <lineage>
        <taxon>Bacteria</taxon>
        <taxon>Pseudomonadati</taxon>
        <taxon>Pseudomonadota</taxon>
        <taxon>Alphaproteobacteria</taxon>
        <taxon>Hyphomicrobiales</taxon>
        <taxon>Brucellaceae</taxon>
        <taxon>Brucella/Ochrobactrum group</taxon>
        <taxon>Brucella</taxon>
    </lineage>
</organism>
<feature type="region of interest" description="Disordered" evidence="2">
    <location>
        <begin position="843"/>
        <end position="868"/>
    </location>
</feature>
<dbReference type="EMBL" id="NNRM01000021">
    <property type="protein sequence ID" value="OYR25784.1"/>
    <property type="molecule type" value="Genomic_DNA"/>
</dbReference>
<dbReference type="RefSeq" id="WP_094543728.1">
    <property type="nucleotide sequence ID" value="NZ_NNRM01000021.1"/>
</dbReference>
<keyword evidence="3" id="KW-0812">Transmembrane</keyword>
<gene>
    <name evidence="5" type="ORF">CEV34_2743</name>
</gene>
<dbReference type="Pfam" id="PF10145">
    <property type="entry name" value="PhageMin_Tail"/>
    <property type="match status" value="1"/>
</dbReference>
<dbReference type="PANTHER" id="PTHR37813">
    <property type="entry name" value="FELS-2 PROPHAGE PROTEIN"/>
    <property type="match status" value="1"/>
</dbReference>